<dbReference type="AlphaFoldDB" id="A0AAW2BK63"/>
<keyword evidence="3" id="KW-1185">Reference proteome</keyword>
<dbReference type="GO" id="GO:0004523">
    <property type="term" value="F:RNA-DNA hybrid ribonuclease activity"/>
    <property type="evidence" value="ECO:0007669"/>
    <property type="project" value="InterPro"/>
</dbReference>
<protein>
    <recommendedName>
        <fullName evidence="1">RNase H type-1 domain-containing protein</fullName>
    </recommendedName>
</protein>
<dbReference type="GO" id="GO:0003676">
    <property type="term" value="F:nucleic acid binding"/>
    <property type="evidence" value="ECO:0007669"/>
    <property type="project" value="InterPro"/>
</dbReference>
<dbReference type="InterPro" id="IPR036397">
    <property type="entry name" value="RNaseH_sf"/>
</dbReference>
<feature type="non-terminal residue" evidence="2">
    <location>
        <position position="1"/>
    </location>
</feature>
<name>A0AAW2BK63_9ROSI</name>
<accession>A0AAW2BK63</accession>
<comment type="caution">
    <text evidence="2">The sequence shown here is derived from an EMBL/GenBank/DDBJ whole genome shotgun (WGS) entry which is preliminary data.</text>
</comment>
<dbReference type="PANTHER" id="PTHR47074">
    <property type="entry name" value="BNAC02G40300D PROTEIN"/>
    <property type="match status" value="1"/>
</dbReference>
<dbReference type="PANTHER" id="PTHR47074:SF11">
    <property type="entry name" value="REVERSE TRANSCRIPTASE-LIKE PROTEIN"/>
    <property type="match status" value="1"/>
</dbReference>
<dbReference type="InterPro" id="IPR012337">
    <property type="entry name" value="RNaseH-like_sf"/>
</dbReference>
<evidence type="ECO:0000259" key="1">
    <source>
        <dbReference type="Pfam" id="PF13456"/>
    </source>
</evidence>
<reference evidence="2 3" key="1">
    <citation type="submission" date="2024-01" db="EMBL/GenBank/DDBJ databases">
        <title>A telomere-to-telomere, gap-free genome of sweet tea (Lithocarpus litseifolius).</title>
        <authorList>
            <person name="Zhou J."/>
        </authorList>
    </citation>
    <scope>NUCLEOTIDE SEQUENCE [LARGE SCALE GENOMIC DNA]</scope>
    <source>
        <strain evidence="2">Zhou-2022a</strain>
        <tissue evidence="2">Leaf</tissue>
    </source>
</reference>
<feature type="domain" description="RNase H type-1" evidence="1">
    <location>
        <begin position="172"/>
        <end position="292"/>
    </location>
</feature>
<dbReference type="InterPro" id="IPR002156">
    <property type="entry name" value="RNaseH_domain"/>
</dbReference>
<sequence length="324" mass="35669">PIKSASHTWRAIESAKKLIEKGACYLLGDGKSINIWVDPWVPWIEGFKPKPRIEEYSHIPFKAHHLFDQSMKSWDSGMVKEIFAPADAQSILTIPIPLSPRQDKLIWLPDPKGIFSVKSVHQEGKADLAKAKLNVAARFSELSKVYSPITNHSPDPLSTSWFPPPPECIKINVDAALNSSKSALAVVARNHLGDVLFVWGKQHHLCTPSQAEASALLWAVQLAIQNHWNAVIFEGDAKICFDALTLPDQTPGWQLSTLISNIRCLSSNFLPCNFCWVRRAANSAAHEAASFALISVLPFCFSEGNLPPSLEAVCKGDASVCRSS</sequence>
<dbReference type="Pfam" id="PF13456">
    <property type="entry name" value="RVT_3"/>
    <property type="match status" value="1"/>
</dbReference>
<dbReference type="EMBL" id="JAZDWU010000011">
    <property type="protein sequence ID" value="KAK9985803.1"/>
    <property type="molecule type" value="Genomic_DNA"/>
</dbReference>
<dbReference type="Proteomes" id="UP001459277">
    <property type="component" value="Unassembled WGS sequence"/>
</dbReference>
<dbReference type="InterPro" id="IPR052929">
    <property type="entry name" value="RNase_H-like_EbsB-rel"/>
</dbReference>
<evidence type="ECO:0000313" key="2">
    <source>
        <dbReference type="EMBL" id="KAK9985803.1"/>
    </source>
</evidence>
<gene>
    <name evidence="2" type="ORF">SO802_030754</name>
</gene>
<dbReference type="SUPFAM" id="SSF53098">
    <property type="entry name" value="Ribonuclease H-like"/>
    <property type="match status" value="1"/>
</dbReference>
<evidence type="ECO:0000313" key="3">
    <source>
        <dbReference type="Proteomes" id="UP001459277"/>
    </source>
</evidence>
<organism evidence="2 3">
    <name type="scientific">Lithocarpus litseifolius</name>
    <dbReference type="NCBI Taxonomy" id="425828"/>
    <lineage>
        <taxon>Eukaryota</taxon>
        <taxon>Viridiplantae</taxon>
        <taxon>Streptophyta</taxon>
        <taxon>Embryophyta</taxon>
        <taxon>Tracheophyta</taxon>
        <taxon>Spermatophyta</taxon>
        <taxon>Magnoliopsida</taxon>
        <taxon>eudicotyledons</taxon>
        <taxon>Gunneridae</taxon>
        <taxon>Pentapetalae</taxon>
        <taxon>rosids</taxon>
        <taxon>fabids</taxon>
        <taxon>Fagales</taxon>
        <taxon>Fagaceae</taxon>
        <taxon>Lithocarpus</taxon>
    </lineage>
</organism>
<dbReference type="InterPro" id="IPR044730">
    <property type="entry name" value="RNase_H-like_dom_plant"/>
</dbReference>
<dbReference type="Gene3D" id="3.30.420.10">
    <property type="entry name" value="Ribonuclease H-like superfamily/Ribonuclease H"/>
    <property type="match status" value="1"/>
</dbReference>
<proteinExistence type="predicted"/>
<dbReference type="CDD" id="cd06222">
    <property type="entry name" value="RNase_H_like"/>
    <property type="match status" value="1"/>
</dbReference>